<evidence type="ECO:0000256" key="1">
    <source>
        <dbReference type="ARBA" id="ARBA00004496"/>
    </source>
</evidence>
<evidence type="ECO:0000313" key="8">
    <source>
        <dbReference type="EMBL" id="JAS50005.1"/>
    </source>
</evidence>
<dbReference type="FunFam" id="1.25.40.90:FF:000012">
    <property type="entry name" value="Huntingtin interacting protein 1-related"/>
    <property type="match status" value="1"/>
</dbReference>
<dbReference type="FunFam" id="1.20.1410.10:FF:000006">
    <property type="entry name" value="Huntingtin interacting protein"/>
    <property type="match status" value="1"/>
</dbReference>
<evidence type="ECO:0000259" key="6">
    <source>
        <dbReference type="PROSITE" id="PS50942"/>
    </source>
</evidence>
<keyword evidence="3" id="KW-0963">Cytoplasm</keyword>
<name>A0A1B6FIJ4_9HEMI</name>
<dbReference type="PROSITE" id="PS50945">
    <property type="entry name" value="I_LWEQ"/>
    <property type="match status" value="1"/>
</dbReference>
<dbReference type="InterPro" id="IPR011417">
    <property type="entry name" value="ANTH_dom"/>
</dbReference>
<dbReference type="Pfam" id="PF07651">
    <property type="entry name" value="ANTH"/>
    <property type="match status" value="1"/>
</dbReference>
<accession>A0A1B6FIJ4</accession>
<evidence type="ECO:0000256" key="3">
    <source>
        <dbReference type="ARBA" id="ARBA00022490"/>
    </source>
</evidence>
<dbReference type="InterPro" id="IPR002558">
    <property type="entry name" value="ILWEQ_dom"/>
</dbReference>
<keyword evidence="4" id="KW-0009">Actin-binding</keyword>
<dbReference type="GO" id="GO:0035615">
    <property type="term" value="F:clathrin adaptor activity"/>
    <property type="evidence" value="ECO:0007669"/>
    <property type="project" value="TreeGrafter"/>
</dbReference>
<dbReference type="Gene3D" id="1.20.5.1700">
    <property type="match status" value="1"/>
</dbReference>
<dbReference type="InterPro" id="IPR013809">
    <property type="entry name" value="ENTH"/>
</dbReference>
<dbReference type="GO" id="GO:0043325">
    <property type="term" value="F:phosphatidylinositol-3,4-bisphosphate binding"/>
    <property type="evidence" value="ECO:0007669"/>
    <property type="project" value="TreeGrafter"/>
</dbReference>
<dbReference type="InterPro" id="IPR008942">
    <property type="entry name" value="ENTH_VHS"/>
</dbReference>
<dbReference type="GO" id="GO:0048268">
    <property type="term" value="P:clathrin coat assembly"/>
    <property type="evidence" value="ECO:0007669"/>
    <property type="project" value="TreeGrafter"/>
</dbReference>
<dbReference type="GO" id="GO:0007015">
    <property type="term" value="P:actin filament organization"/>
    <property type="evidence" value="ECO:0007669"/>
    <property type="project" value="TreeGrafter"/>
</dbReference>
<reference evidence="8" key="1">
    <citation type="submission" date="2015-11" db="EMBL/GenBank/DDBJ databases">
        <title>De novo transcriptome assembly of four potential Pierce s Disease insect vectors from Arizona vineyards.</title>
        <authorList>
            <person name="Tassone E.E."/>
        </authorList>
    </citation>
    <scope>NUCLEOTIDE SEQUENCE</scope>
</reference>
<sequence length="930" mass="104001">MSSLSLPRVLQQRKSSLEIERENFEKFQSASIGKAINQHESPVKEKHIRSAILGTFQEKCAETFWKCVLQLPILDNRIVAWKFCHVLHKVLREGHPQVIMNSLLYRSKIEDLGKLWGHLREGYGKLIQHYCQLLCAKLDFHHRNPRFPGNLNLSKEELESIGDNDINNYFQMSVEMFDYMDEILALQSAIFGSLDMSRSNSMTSSGQCRLAPLIPVIQDSSQLYDFGVKILFWLHASLPPDVLTGHRQRFLNQFRELRKFYIAASTLQYFRNLIQIPTLPENPPNFLVQSELRTYVTPVVILPEEPPDSEPILTPDSGATADLVDIGSTHTNGSVSPDVLAERDNLIEHLQNELSRLRSETQRLIVQHQQTVQQLRERVAALETDLATKDSELEQERIQKEELLQLTDVAAKFHEADKKAKTVEEKFQKLKEVYSKLRDEHIQLIRQKADVDKQLANVRNVELESEEREKSRLEQVLEQLATLQATADTAAEHNQALTSRVEWVSAEKEKLESELQDLLSQKEELDMRLLDFQDKLSNSQSDQKLLFENVITEAENIMRQTVNELGNPAISVLTCSPGYLRSLVPALESSINALAAAPKVGNIVPVTHLTAQFAVLGKATSNTAHDIEFGDRMAGVCRELAQACLEALSSVRQVGSCQVGELRARLAELSELAVSLDKELQGETTELVADSLEAELQSMDKAIEEAARRIEEMLTKSRAADSGLKLEVNEKILDSCTTLMAAIRVLVQKSRLLQAEIVLQGKGTASAKEFYKRNHQWTEGLISAAKAVGMGANFLLTAADEVVSGGGKLERLVVASQGIAASTAQLVVASRVKASRNSTNMSQLSSASKDVTQATAGVVATAKSCMQLVEDSEELDVSGLSLHQAKRLEMEAQVRVLELESDLEKERLRLSALRRHHYQLAGETDESPTL</sequence>
<evidence type="ECO:0000256" key="2">
    <source>
        <dbReference type="ARBA" id="ARBA00010135"/>
    </source>
</evidence>
<evidence type="ECO:0000256" key="4">
    <source>
        <dbReference type="ARBA" id="ARBA00023203"/>
    </source>
</evidence>
<dbReference type="GO" id="GO:0030136">
    <property type="term" value="C:clathrin-coated vesicle"/>
    <property type="evidence" value="ECO:0007669"/>
    <property type="project" value="TreeGrafter"/>
</dbReference>
<protein>
    <recommendedName>
        <fullName evidence="9">I/LWEQ domain-containing protein</fullName>
    </recommendedName>
</protein>
<dbReference type="AlphaFoldDB" id="A0A1B6FIJ4"/>
<feature type="domain" description="I/LWEQ" evidence="7">
    <location>
        <begin position="680"/>
        <end position="921"/>
    </location>
</feature>
<evidence type="ECO:0000259" key="7">
    <source>
        <dbReference type="PROSITE" id="PS50945"/>
    </source>
</evidence>
<dbReference type="InterPro" id="IPR035964">
    <property type="entry name" value="I/LWEQ_dom_sf"/>
</dbReference>
<dbReference type="GO" id="GO:0080025">
    <property type="term" value="F:phosphatidylinositol-3,5-bisphosphate binding"/>
    <property type="evidence" value="ECO:0007669"/>
    <property type="project" value="TreeGrafter"/>
</dbReference>
<dbReference type="GO" id="GO:0030864">
    <property type="term" value="C:cortical actin cytoskeleton"/>
    <property type="evidence" value="ECO:0007669"/>
    <property type="project" value="TreeGrafter"/>
</dbReference>
<dbReference type="Gene3D" id="1.20.1410.10">
    <property type="entry name" value="I/LWEQ domain"/>
    <property type="match status" value="1"/>
</dbReference>
<dbReference type="SUPFAM" id="SSF48464">
    <property type="entry name" value="ENTH/VHS domain"/>
    <property type="match status" value="1"/>
</dbReference>
<dbReference type="GO" id="GO:0051015">
    <property type="term" value="F:actin filament binding"/>
    <property type="evidence" value="ECO:0007669"/>
    <property type="project" value="TreeGrafter"/>
</dbReference>
<dbReference type="SUPFAM" id="SSF109885">
    <property type="entry name" value="I/LWEQ domain"/>
    <property type="match status" value="1"/>
</dbReference>
<feature type="coiled-coil region" evidence="5">
    <location>
        <begin position="659"/>
        <end position="716"/>
    </location>
</feature>
<evidence type="ECO:0000256" key="5">
    <source>
        <dbReference type="SAM" id="Coils"/>
    </source>
</evidence>
<dbReference type="InterPro" id="IPR030224">
    <property type="entry name" value="Sla2_fam"/>
</dbReference>
<gene>
    <name evidence="8" type="ORF">g.31307</name>
</gene>
<dbReference type="CDD" id="cd17006">
    <property type="entry name" value="ANTH_N_HIP1_like"/>
    <property type="match status" value="1"/>
</dbReference>
<keyword evidence="5" id="KW-0175">Coiled coil</keyword>
<evidence type="ECO:0008006" key="9">
    <source>
        <dbReference type="Google" id="ProtNLM"/>
    </source>
</evidence>
<organism evidence="8">
    <name type="scientific">Cuerna arida</name>
    <dbReference type="NCBI Taxonomy" id="1464854"/>
    <lineage>
        <taxon>Eukaryota</taxon>
        <taxon>Metazoa</taxon>
        <taxon>Ecdysozoa</taxon>
        <taxon>Arthropoda</taxon>
        <taxon>Hexapoda</taxon>
        <taxon>Insecta</taxon>
        <taxon>Pterygota</taxon>
        <taxon>Neoptera</taxon>
        <taxon>Paraneoptera</taxon>
        <taxon>Hemiptera</taxon>
        <taxon>Auchenorrhyncha</taxon>
        <taxon>Membracoidea</taxon>
        <taxon>Cicadellidae</taxon>
        <taxon>Cicadellinae</taxon>
        <taxon>Proconiini</taxon>
        <taxon>Cuerna</taxon>
    </lineage>
</organism>
<dbReference type="GO" id="GO:0032051">
    <property type="term" value="F:clathrin light chain binding"/>
    <property type="evidence" value="ECO:0007669"/>
    <property type="project" value="TreeGrafter"/>
</dbReference>
<dbReference type="SMART" id="SM00273">
    <property type="entry name" value="ENTH"/>
    <property type="match status" value="1"/>
</dbReference>
<dbReference type="Pfam" id="PF01608">
    <property type="entry name" value="I_LWEQ"/>
    <property type="match status" value="1"/>
</dbReference>
<feature type="coiled-coil region" evidence="5">
    <location>
        <begin position="340"/>
        <end position="535"/>
    </location>
</feature>
<dbReference type="GO" id="GO:0006897">
    <property type="term" value="P:endocytosis"/>
    <property type="evidence" value="ECO:0007669"/>
    <property type="project" value="InterPro"/>
</dbReference>
<feature type="domain" description="ENTH" evidence="6">
    <location>
        <begin position="20"/>
        <end position="148"/>
    </location>
</feature>
<proteinExistence type="inferred from homology"/>
<dbReference type="Gene3D" id="1.25.40.90">
    <property type="match status" value="1"/>
</dbReference>
<dbReference type="SMART" id="SM00307">
    <property type="entry name" value="ILWEQ"/>
    <property type="match status" value="1"/>
</dbReference>
<dbReference type="PANTHER" id="PTHR10407">
    <property type="entry name" value="HUNTINGTIN INTERACTING PROTEIN 1"/>
    <property type="match status" value="1"/>
</dbReference>
<dbReference type="PROSITE" id="PS50942">
    <property type="entry name" value="ENTH"/>
    <property type="match status" value="1"/>
</dbReference>
<dbReference type="EMBL" id="GECZ01019764">
    <property type="protein sequence ID" value="JAS50005.1"/>
    <property type="molecule type" value="Transcribed_RNA"/>
</dbReference>
<comment type="similarity">
    <text evidence="2">Belongs to the SLA2 family.</text>
</comment>
<comment type="subcellular location">
    <subcellularLocation>
        <location evidence="1">Cytoplasm</location>
    </subcellularLocation>
</comment>
<dbReference type="PANTHER" id="PTHR10407:SF15">
    <property type="entry name" value="HUNTINGTIN INTERACTING PROTEIN 1"/>
    <property type="match status" value="1"/>
</dbReference>